<dbReference type="RefSeq" id="WP_211682366.1">
    <property type="nucleotide sequence ID" value="NZ_JAGRQH010000006.1"/>
</dbReference>
<gene>
    <name evidence="2" type="ORF">KB213_09020</name>
</gene>
<dbReference type="Gene3D" id="2.170.16.10">
    <property type="entry name" value="Hedgehog/Intein (Hint) domain"/>
    <property type="match status" value="1"/>
</dbReference>
<dbReference type="NCBIfam" id="TIGR04415">
    <property type="entry name" value="O_hepto_targRPT"/>
    <property type="match status" value="3"/>
</dbReference>
<dbReference type="EMBL" id="JAGRQH010000006">
    <property type="protein sequence ID" value="MBR0560189.1"/>
    <property type="molecule type" value="Genomic_DNA"/>
</dbReference>
<accession>A0ABS5E8G1</accession>
<feature type="domain" description="Hedgehog/Intein (Hint)" evidence="1">
    <location>
        <begin position="685"/>
        <end position="821"/>
    </location>
</feature>
<dbReference type="Pfam" id="PF13403">
    <property type="entry name" value="Hint_2"/>
    <property type="match status" value="1"/>
</dbReference>
<comment type="caution">
    <text evidence="2">The sequence shown here is derived from an EMBL/GenBank/DDBJ whole genome shotgun (WGS) entry which is preliminary data.</text>
</comment>
<dbReference type="Gene3D" id="2.160.20.20">
    <property type="match status" value="1"/>
</dbReference>
<evidence type="ECO:0000259" key="1">
    <source>
        <dbReference type="Pfam" id="PF13403"/>
    </source>
</evidence>
<protein>
    <submittedName>
        <fullName evidence="2">Hint domain-containing protein</fullName>
    </submittedName>
</protein>
<proteinExistence type="predicted"/>
<evidence type="ECO:0000313" key="3">
    <source>
        <dbReference type="Proteomes" id="UP000677812"/>
    </source>
</evidence>
<dbReference type="InterPro" id="IPR028992">
    <property type="entry name" value="Hedgehog/Intein_dom"/>
</dbReference>
<dbReference type="InterPro" id="IPR036844">
    <property type="entry name" value="Hint_dom_sf"/>
</dbReference>
<dbReference type="Proteomes" id="UP000677812">
    <property type="component" value="Unassembled WGS sequence"/>
</dbReference>
<reference evidence="2 3" key="1">
    <citation type="submission" date="2021-04" db="EMBL/GenBank/DDBJ databases">
        <title>The complete genome sequence of Neokomagataea sp. TBRC 2177.</title>
        <authorList>
            <person name="Charoenyingcharoen P."/>
            <person name="Yukphan P."/>
        </authorList>
    </citation>
    <scope>NUCLEOTIDE SEQUENCE [LARGE SCALE GENOMIC DNA]</scope>
    <source>
        <strain evidence="2 3">TBRC 2177</strain>
    </source>
</reference>
<dbReference type="InterPro" id="IPR012332">
    <property type="entry name" value="Autotransporter_pectin_lyase_C"/>
</dbReference>
<organism evidence="2 3">
    <name type="scientific">Neokomagataea anthophila</name>
    <dbReference type="NCBI Taxonomy" id="2826925"/>
    <lineage>
        <taxon>Bacteria</taxon>
        <taxon>Pseudomonadati</taxon>
        <taxon>Pseudomonadota</taxon>
        <taxon>Alphaproteobacteria</taxon>
        <taxon>Acetobacterales</taxon>
        <taxon>Acetobacteraceae</taxon>
        <taxon>Neokomagataea</taxon>
    </lineage>
</organism>
<dbReference type="SUPFAM" id="SSF51294">
    <property type="entry name" value="Hedgehog/intein (Hint) domain"/>
    <property type="match status" value="1"/>
</dbReference>
<keyword evidence="3" id="KW-1185">Reference proteome</keyword>
<sequence length="877" mass="88791">MPASSSSTFIAPETGSSYTVSGGGTIAGTIGGNPGSQYVTPGLQTISSGSAISGSTITGTSLDAMPNKTFMQIPLEIDAKQNVLSGGAALNTTLSGTGNPATTPQDSAFQTLQSGAYASATIIGTNGQSTVYNGAITDNVILTGGMQIVSSGGTANSITVSSGTLDIEGGTASAITVSSGSGTIIDNNGSLTSATLNSGNTLRLGSNTTAHNLTVNSGATLILNSGANLLDGLSLDPGAVLSLAGATNASALSGQVISSGGVITNAQGQTFTQNTPVLEILSSGGVLNTLAIPNLTTPYQFLTTSTGGIDLITNFNKQGTPTFTNPETGAVYNVYAGGVVSGSVTTPLVNGLVSTPIVTSGTLIISAGSAVSGSVISGIGGTYETDSPGLPTIAVPSSQTVLSGGAALNTTISGANFEGGMGMGSTFYYSYSTASQILQSGSYASNTTIGTFGSSIIQNGAISDNVTINGAIVNIGNVMYYQSVTSGGTQTVLSGGTLNTASITSGGTLDIEGGTANNITTLNGWVQQNNQYYQQGPTALATIVDNGGTLTNISLVSGTQLIVGNNTTVTNLTASSGATVILTKNANILGNVSLDPNTTIQLQGAGATLSGISGVVVSQSTTAPTVQGAALTTSLAAAQQNTNTVLDVLSNGTIINEIALPNANTPFSFTNAPSGNGVDLVIGTPCYCPGTRIMTPTGERPVEDLAIGDLILTASGQERRVHWIGRRAYDPLFAFGNRDILPVRFKAGSLGNGLPHRDLTVSPLHAMFLDGYLIPALHLVNNHSIHQITRPESTITYIHIELENHDLLLAEGAASESFIDDGSRGMFHNAHHYAEQYPHITSKPAEYCAPRLESGPELARIHTTLMEAALLSHQKTA</sequence>
<name>A0ABS5E8G1_9PROT</name>
<dbReference type="InterPro" id="IPR030930">
    <property type="entry name" value="AIDA"/>
</dbReference>
<evidence type="ECO:0000313" key="2">
    <source>
        <dbReference type="EMBL" id="MBR0560189.1"/>
    </source>
</evidence>